<proteinExistence type="predicted"/>
<organism evidence="9 10">
    <name type="scientific">Novosphingobium subterraneum</name>
    <dbReference type="NCBI Taxonomy" id="48936"/>
    <lineage>
        <taxon>Bacteria</taxon>
        <taxon>Pseudomonadati</taxon>
        <taxon>Pseudomonadota</taxon>
        <taxon>Alphaproteobacteria</taxon>
        <taxon>Sphingomonadales</taxon>
        <taxon>Sphingomonadaceae</taxon>
        <taxon>Novosphingobium</taxon>
    </lineage>
</organism>
<evidence type="ECO:0000256" key="1">
    <source>
        <dbReference type="ARBA" id="ARBA00004651"/>
    </source>
</evidence>
<feature type="transmembrane region" description="Helical" evidence="8">
    <location>
        <begin position="237"/>
        <end position="256"/>
    </location>
</feature>
<evidence type="ECO:0008006" key="11">
    <source>
        <dbReference type="Google" id="ProtNLM"/>
    </source>
</evidence>
<keyword evidence="10" id="KW-1185">Reference proteome</keyword>
<dbReference type="PATRIC" id="fig|48936.3.peg.993"/>
<evidence type="ECO:0000313" key="10">
    <source>
        <dbReference type="Proteomes" id="UP000031338"/>
    </source>
</evidence>
<keyword evidence="5 8" id="KW-0812">Transmembrane</keyword>
<evidence type="ECO:0000256" key="8">
    <source>
        <dbReference type="SAM" id="Phobius"/>
    </source>
</evidence>
<feature type="transmembrane region" description="Helical" evidence="8">
    <location>
        <begin position="36"/>
        <end position="55"/>
    </location>
</feature>
<keyword evidence="4" id="KW-0808">Transferase</keyword>
<reference evidence="9 10" key="1">
    <citation type="submission" date="2014-10" db="EMBL/GenBank/DDBJ databases">
        <title>Draft genome sequence of Novosphingobium subterraneum DSM 12447.</title>
        <authorList>
            <person name="Gan H.M."/>
            <person name="Gan H.Y."/>
            <person name="Savka M.A."/>
        </authorList>
    </citation>
    <scope>NUCLEOTIDE SEQUENCE [LARGE SCALE GENOMIC DNA]</scope>
    <source>
        <strain evidence="9 10">DSM 12447</strain>
    </source>
</reference>
<comment type="caution">
    <text evidence="9">The sequence shown here is derived from an EMBL/GenBank/DDBJ whole genome shotgun (WGS) entry which is preliminary data.</text>
</comment>
<dbReference type="EMBL" id="JRVC01000004">
    <property type="protein sequence ID" value="KHS48313.1"/>
    <property type="molecule type" value="Genomic_DNA"/>
</dbReference>
<evidence type="ECO:0000256" key="2">
    <source>
        <dbReference type="ARBA" id="ARBA00022475"/>
    </source>
</evidence>
<gene>
    <name evidence="9" type="ORF">NJ75_00980</name>
</gene>
<accession>A0A0B9AG45</accession>
<dbReference type="GO" id="GO:0009103">
    <property type="term" value="P:lipopolysaccharide biosynthetic process"/>
    <property type="evidence" value="ECO:0007669"/>
    <property type="project" value="UniProtKB-ARBA"/>
</dbReference>
<feature type="transmembrane region" description="Helical" evidence="8">
    <location>
        <begin position="138"/>
        <end position="156"/>
    </location>
</feature>
<feature type="transmembrane region" description="Helical" evidence="8">
    <location>
        <begin position="283"/>
        <end position="303"/>
    </location>
</feature>
<dbReference type="InterPro" id="IPR050297">
    <property type="entry name" value="LipidA_mod_glycosyltrf_83"/>
</dbReference>
<evidence type="ECO:0000256" key="5">
    <source>
        <dbReference type="ARBA" id="ARBA00022692"/>
    </source>
</evidence>
<feature type="transmembrane region" description="Helical" evidence="8">
    <location>
        <begin position="212"/>
        <end position="230"/>
    </location>
</feature>
<evidence type="ECO:0000256" key="7">
    <source>
        <dbReference type="ARBA" id="ARBA00023136"/>
    </source>
</evidence>
<keyword evidence="6 8" id="KW-1133">Transmembrane helix</keyword>
<keyword evidence="2" id="KW-1003">Cell membrane</keyword>
<keyword evidence="3" id="KW-0328">Glycosyltransferase</keyword>
<dbReference type="Proteomes" id="UP000031338">
    <property type="component" value="Unassembled WGS sequence"/>
</dbReference>
<comment type="subcellular location">
    <subcellularLocation>
        <location evidence="1">Cell membrane</location>
        <topology evidence="1">Multi-pass membrane protein</topology>
    </subcellularLocation>
</comment>
<feature type="transmembrane region" description="Helical" evidence="8">
    <location>
        <begin position="371"/>
        <end position="388"/>
    </location>
</feature>
<evidence type="ECO:0000256" key="4">
    <source>
        <dbReference type="ARBA" id="ARBA00022679"/>
    </source>
</evidence>
<dbReference type="RefSeq" id="WP_156135708.1">
    <property type="nucleotide sequence ID" value="NZ_JRVC01000004.1"/>
</dbReference>
<evidence type="ECO:0000256" key="3">
    <source>
        <dbReference type="ARBA" id="ARBA00022676"/>
    </source>
</evidence>
<evidence type="ECO:0000313" key="9">
    <source>
        <dbReference type="EMBL" id="KHS48313.1"/>
    </source>
</evidence>
<name>A0A0B9AG45_9SPHN</name>
<protein>
    <recommendedName>
        <fullName evidence="11">Glycosyltransferase RgtA/B/C/D-like domain-containing protein</fullName>
    </recommendedName>
</protein>
<keyword evidence="7 8" id="KW-0472">Membrane</keyword>
<dbReference type="AlphaFoldDB" id="A0A0B9AG45"/>
<feature type="transmembrane region" description="Helical" evidence="8">
    <location>
        <begin position="108"/>
        <end position="126"/>
    </location>
</feature>
<dbReference type="GO" id="GO:0016763">
    <property type="term" value="F:pentosyltransferase activity"/>
    <property type="evidence" value="ECO:0007669"/>
    <property type="project" value="TreeGrafter"/>
</dbReference>
<evidence type="ECO:0000256" key="6">
    <source>
        <dbReference type="ARBA" id="ARBA00022989"/>
    </source>
</evidence>
<dbReference type="STRING" id="48936.NJ75_00980"/>
<dbReference type="GO" id="GO:0005886">
    <property type="term" value="C:plasma membrane"/>
    <property type="evidence" value="ECO:0007669"/>
    <property type="project" value="UniProtKB-SubCell"/>
</dbReference>
<feature type="transmembrane region" description="Helical" evidence="8">
    <location>
        <begin position="315"/>
        <end position="336"/>
    </location>
</feature>
<sequence>MNETGGVLAAATVGALSGRSFPSAIRNLRRPKVLPAWLLEAAGFALIFMVTRSFLFGNPVVHIDEQFYLFVAERMRDGAVPYVDIWDRKPIGLFLLYEALASLPFDPVIAYQVGAGISFTLTAMVLTRLAREIASPRAAWQAGAAYVLFMPIFNAGMGQAPVFYNLLVAMAAWGVVDSVKRPEHPPLIWRGCLVMLLLGLAIQIKYTVIFEGAAFGLILLARGFADVWSFKRLAATGLLWIGVALLPTLAAMAWYAGIGQLDAFIYANFVSIFDRGSDGWVSYWRLLKEVVVLTPFWLAIFRAPRMFDTLAGANLVGHRVLALWGMAACTGFLAFGTWYDHYVSPVLMPLAVLAAPALARATPGERWYGRLLLGFGAIAGVVVMLYQLNQHGTSRQYQAMNAAIAQELHAGCLYIYEGEMAFYRTTNTCLPTRWIFPNHLNTYVEAPAIGVDPSAELAQILASKPGVIVMRGLNKKLYLPNMDTRRMIQTELARKYERYARVPLGNKEYWLYRPRR</sequence>
<dbReference type="PANTHER" id="PTHR33908">
    <property type="entry name" value="MANNOSYLTRANSFERASE YKCB-RELATED"/>
    <property type="match status" value="1"/>
</dbReference>
<dbReference type="PANTHER" id="PTHR33908:SF11">
    <property type="entry name" value="MEMBRANE PROTEIN"/>
    <property type="match status" value="1"/>
</dbReference>